<proteinExistence type="inferred from homology"/>
<dbReference type="Pfam" id="PF02113">
    <property type="entry name" value="Peptidase_S13"/>
    <property type="match status" value="2"/>
</dbReference>
<dbReference type="GO" id="GO:0004185">
    <property type="term" value="F:serine-type carboxypeptidase activity"/>
    <property type="evidence" value="ECO:0007669"/>
    <property type="project" value="InterPro"/>
</dbReference>
<dbReference type="STRING" id="296218.AWN68_12900"/>
<dbReference type="GO" id="GO:0000270">
    <property type="term" value="P:peptidoglycan metabolic process"/>
    <property type="evidence" value="ECO:0007669"/>
    <property type="project" value="TreeGrafter"/>
</dbReference>
<keyword evidence="4" id="KW-1185">Reference proteome</keyword>
<accession>A0A150XVM6</accession>
<name>A0A150XVM6_9BACT</name>
<dbReference type="InterPro" id="IPR012338">
    <property type="entry name" value="Beta-lactam/transpept-like"/>
</dbReference>
<dbReference type="Gene3D" id="3.40.710.10">
    <property type="entry name" value="DD-peptidase/beta-lactamase superfamily"/>
    <property type="match status" value="2"/>
</dbReference>
<sequence length="447" mass="51772">MNKRLLFILVCFVYSVQGIQAQKYSKKRILKDLKELPGFEQAFVGFMLVDPKNGKTIVSQFEDKYMTPASNTKLFTLYAGLHFLGNNIPALQYIIKDDSLIFWGTGNPLFLHPEYNDTTALHFLKSHTEKLYYWPRPMEDDRFGPGWGWDDYNGYYSAEKSVFPIYGNSVSTYLNKEKKTIKVSPSYLEPQFKFKNDSLIRLSSYIQREEMKNQYEYAFPSDLDFDIVDYSPTDTLIRPFRYSTDLFVKLLSDTVNRKITIIEKPRSIEFPQTLYTVLSDTLYKQMLQESDNLFAEQTLLMASGIENDTLSTASIIETTKELLFTNEVDELVWVDGSGLSRYNMFTPRTITGLLLKLRKELGEDRLFELLPVGGISGTLKDWYAGENEPYVYAKSGSLRNNYALSGYIKTQRGKILIFNFIVNHYEHTTDEVRKSIEVVLRNISTSY</sequence>
<dbReference type="EMBL" id="LRDB01000002">
    <property type="protein sequence ID" value="KYG82684.1"/>
    <property type="molecule type" value="Genomic_DNA"/>
</dbReference>
<dbReference type="SUPFAM" id="SSF56601">
    <property type="entry name" value="beta-lactamase/transpeptidase-like"/>
    <property type="match status" value="1"/>
</dbReference>
<dbReference type="InterPro" id="IPR000667">
    <property type="entry name" value="Peptidase_S13"/>
</dbReference>
<dbReference type="RefSeq" id="WP_172796026.1">
    <property type="nucleotide sequence ID" value="NZ_LRDB01000002.1"/>
</dbReference>
<keyword evidence="2" id="KW-0378">Hydrolase</keyword>
<evidence type="ECO:0008006" key="5">
    <source>
        <dbReference type="Google" id="ProtNLM"/>
    </source>
</evidence>
<comment type="similarity">
    <text evidence="1">Belongs to the peptidase S13 family.</text>
</comment>
<evidence type="ECO:0000256" key="2">
    <source>
        <dbReference type="ARBA" id="ARBA00022801"/>
    </source>
</evidence>
<evidence type="ECO:0000313" key="4">
    <source>
        <dbReference type="Proteomes" id="UP000075615"/>
    </source>
</evidence>
<gene>
    <name evidence="3" type="ORF">AWN68_12900</name>
</gene>
<evidence type="ECO:0000313" key="3">
    <source>
        <dbReference type="EMBL" id="KYG82684.1"/>
    </source>
</evidence>
<dbReference type="AlphaFoldDB" id="A0A150XVM6"/>
<dbReference type="Proteomes" id="UP000075615">
    <property type="component" value="Unassembled WGS sequence"/>
</dbReference>
<organism evidence="3 4">
    <name type="scientific">Roseivirga echinicomitans</name>
    <dbReference type="NCBI Taxonomy" id="296218"/>
    <lineage>
        <taxon>Bacteria</taxon>
        <taxon>Pseudomonadati</taxon>
        <taxon>Bacteroidota</taxon>
        <taxon>Cytophagia</taxon>
        <taxon>Cytophagales</taxon>
        <taxon>Roseivirgaceae</taxon>
        <taxon>Roseivirga</taxon>
    </lineage>
</organism>
<protein>
    <recommendedName>
        <fullName evidence="5">D-alanyl-D-alanine carboxypeptidase</fullName>
    </recommendedName>
</protein>
<evidence type="ECO:0000256" key="1">
    <source>
        <dbReference type="ARBA" id="ARBA00006096"/>
    </source>
</evidence>
<dbReference type="GO" id="GO:0006508">
    <property type="term" value="P:proteolysis"/>
    <property type="evidence" value="ECO:0007669"/>
    <property type="project" value="InterPro"/>
</dbReference>
<dbReference type="PANTHER" id="PTHR30023">
    <property type="entry name" value="D-ALANYL-D-ALANINE CARBOXYPEPTIDASE"/>
    <property type="match status" value="1"/>
</dbReference>
<dbReference type="PANTHER" id="PTHR30023:SF0">
    <property type="entry name" value="PENICILLIN-SENSITIVE CARBOXYPEPTIDASE A"/>
    <property type="match status" value="1"/>
</dbReference>
<comment type="caution">
    <text evidence="3">The sequence shown here is derived from an EMBL/GenBank/DDBJ whole genome shotgun (WGS) entry which is preliminary data.</text>
</comment>
<dbReference type="PRINTS" id="PR00922">
    <property type="entry name" value="DADACBPTASE3"/>
</dbReference>
<reference evidence="3 4" key="1">
    <citation type="submission" date="2016-01" db="EMBL/GenBank/DDBJ databases">
        <title>Genome sequencing of Roseivirga echinicomitans KMM 6058.</title>
        <authorList>
            <person name="Selvaratnam C."/>
            <person name="Thevarajoo S."/>
            <person name="Goh K.M."/>
            <person name="Ee R."/>
            <person name="Chan K.-G."/>
            <person name="Chong C.S."/>
        </authorList>
    </citation>
    <scope>NUCLEOTIDE SEQUENCE [LARGE SCALE GENOMIC DNA]</scope>
    <source>
        <strain evidence="3 4">KMM 6058</strain>
    </source>
</reference>